<evidence type="ECO:0000256" key="8">
    <source>
        <dbReference type="SAM" id="Phobius"/>
    </source>
</evidence>
<keyword evidence="7" id="KW-0862">Zinc</keyword>
<gene>
    <name evidence="9" type="ORF">SAMN06265371_102398</name>
</gene>
<proteinExistence type="inferred from homology"/>
<keyword evidence="10" id="KW-1185">Reference proteome</keyword>
<dbReference type="Proteomes" id="UP000198384">
    <property type="component" value="Unassembled WGS sequence"/>
</dbReference>
<dbReference type="InterPro" id="IPR005744">
    <property type="entry name" value="Hy-lIII"/>
</dbReference>
<dbReference type="GO" id="GO:0046872">
    <property type="term" value="F:metal ion binding"/>
    <property type="evidence" value="ECO:0007669"/>
    <property type="project" value="UniProtKB-KW"/>
</dbReference>
<accession>A0A238W3T4</accession>
<evidence type="ECO:0000313" key="10">
    <source>
        <dbReference type="Proteomes" id="UP000198384"/>
    </source>
</evidence>
<keyword evidence="3" id="KW-1003">Cell membrane</keyword>
<feature type="transmembrane region" description="Helical" evidence="8">
    <location>
        <begin position="196"/>
        <end position="214"/>
    </location>
</feature>
<evidence type="ECO:0000256" key="5">
    <source>
        <dbReference type="ARBA" id="ARBA00022989"/>
    </source>
</evidence>
<dbReference type="GO" id="GO:0005886">
    <property type="term" value="C:plasma membrane"/>
    <property type="evidence" value="ECO:0007669"/>
    <property type="project" value="UniProtKB-SubCell"/>
</dbReference>
<protein>
    <submittedName>
        <fullName evidence="9">Hemolysin III</fullName>
    </submittedName>
</protein>
<feature type="transmembrane region" description="Helical" evidence="8">
    <location>
        <begin position="110"/>
        <end position="130"/>
    </location>
</feature>
<evidence type="ECO:0000256" key="4">
    <source>
        <dbReference type="ARBA" id="ARBA00022692"/>
    </source>
</evidence>
<dbReference type="RefSeq" id="WP_089380577.1">
    <property type="nucleotide sequence ID" value="NZ_FZNT01000002.1"/>
</dbReference>
<evidence type="ECO:0000256" key="7">
    <source>
        <dbReference type="PIRSR" id="PIRSR604254-1"/>
    </source>
</evidence>
<organism evidence="9 10">
    <name type="scientific">Lutibacter agarilyticus</name>
    <dbReference type="NCBI Taxonomy" id="1109740"/>
    <lineage>
        <taxon>Bacteria</taxon>
        <taxon>Pseudomonadati</taxon>
        <taxon>Bacteroidota</taxon>
        <taxon>Flavobacteriia</taxon>
        <taxon>Flavobacteriales</taxon>
        <taxon>Flavobacteriaceae</taxon>
        <taxon>Lutibacter</taxon>
    </lineage>
</organism>
<dbReference type="GO" id="GO:0140911">
    <property type="term" value="F:pore-forming activity"/>
    <property type="evidence" value="ECO:0007669"/>
    <property type="project" value="InterPro"/>
</dbReference>
<keyword evidence="4 8" id="KW-0812">Transmembrane</keyword>
<comment type="similarity">
    <text evidence="2">Belongs to the UPF0073 (Hly-III) family.</text>
</comment>
<feature type="binding site" evidence="7">
    <location>
        <position position="191"/>
    </location>
    <ligand>
        <name>Zn(2+)</name>
        <dbReference type="ChEBI" id="CHEBI:29105"/>
    </ligand>
</feature>
<feature type="transmembrane region" description="Helical" evidence="8">
    <location>
        <begin position="86"/>
        <end position="104"/>
    </location>
</feature>
<feature type="transmembrane region" description="Helical" evidence="8">
    <location>
        <begin position="21"/>
        <end position="40"/>
    </location>
</feature>
<comment type="subcellular location">
    <subcellularLocation>
        <location evidence="1">Cell membrane</location>
        <topology evidence="1">Multi-pass membrane protein</topology>
    </subcellularLocation>
</comment>
<feature type="binding site" evidence="7">
    <location>
        <position position="69"/>
    </location>
    <ligand>
        <name>Zn(2+)</name>
        <dbReference type="ChEBI" id="CHEBI:29105"/>
    </ligand>
</feature>
<evidence type="ECO:0000256" key="3">
    <source>
        <dbReference type="ARBA" id="ARBA00022475"/>
    </source>
</evidence>
<dbReference type="Pfam" id="PF03006">
    <property type="entry name" value="HlyIII"/>
    <property type="match status" value="1"/>
</dbReference>
<sequence length="219" mass="24919">MKKKNITYYDPKEEKLNVVSHFIGLILSVIALILLVAYALNYGNSWHVISFSIYGASLIVLYSASTMYHYVQTPSLRQKLNIFDHSAIYILIAGTYTPFTLVVLKGWVGWTIFGVSWALAIFGVIFKLYYTGKYDKISTIAYVLMGWLIVFAIKPLVNNFPIEGLLWLLAGGLFYTVGAILYSIKSIKYNHAIFHIFVLLGSFSHFMAVFFYVLPIHKN</sequence>
<dbReference type="AlphaFoldDB" id="A0A238W3T4"/>
<evidence type="ECO:0000256" key="1">
    <source>
        <dbReference type="ARBA" id="ARBA00004651"/>
    </source>
</evidence>
<feature type="transmembrane region" description="Helical" evidence="8">
    <location>
        <begin position="165"/>
        <end position="184"/>
    </location>
</feature>
<reference evidence="9 10" key="1">
    <citation type="submission" date="2017-06" db="EMBL/GenBank/DDBJ databases">
        <authorList>
            <person name="Kim H.J."/>
            <person name="Triplett B.A."/>
        </authorList>
    </citation>
    <scope>NUCLEOTIDE SEQUENCE [LARGE SCALE GENOMIC DNA]</scope>
    <source>
        <strain evidence="9 10">DSM 29150</strain>
    </source>
</reference>
<evidence type="ECO:0000256" key="6">
    <source>
        <dbReference type="ARBA" id="ARBA00023136"/>
    </source>
</evidence>
<feature type="binding site" evidence="7">
    <location>
        <position position="195"/>
    </location>
    <ligand>
        <name>Zn(2+)</name>
        <dbReference type="ChEBI" id="CHEBI:29105"/>
    </ligand>
</feature>
<keyword evidence="5 8" id="KW-1133">Transmembrane helix</keyword>
<dbReference type="EMBL" id="FZNT01000002">
    <property type="protein sequence ID" value="SNR41158.1"/>
    <property type="molecule type" value="Genomic_DNA"/>
</dbReference>
<feature type="transmembrane region" description="Helical" evidence="8">
    <location>
        <begin position="137"/>
        <end position="153"/>
    </location>
</feature>
<keyword evidence="6 8" id="KW-0472">Membrane</keyword>
<name>A0A238W3T4_9FLAO</name>
<evidence type="ECO:0000313" key="9">
    <source>
        <dbReference type="EMBL" id="SNR41158.1"/>
    </source>
</evidence>
<evidence type="ECO:0000256" key="2">
    <source>
        <dbReference type="ARBA" id="ARBA00008488"/>
    </source>
</evidence>
<dbReference type="NCBIfam" id="TIGR01065">
    <property type="entry name" value="hlyIII"/>
    <property type="match status" value="1"/>
</dbReference>
<dbReference type="PANTHER" id="PTHR20855:SF3">
    <property type="entry name" value="LD03007P"/>
    <property type="match status" value="1"/>
</dbReference>
<dbReference type="OrthoDB" id="9813689at2"/>
<dbReference type="InterPro" id="IPR004254">
    <property type="entry name" value="AdipoR/HlyIII-related"/>
</dbReference>
<dbReference type="PANTHER" id="PTHR20855">
    <property type="entry name" value="ADIPOR/PROGESTIN RECEPTOR-RELATED"/>
    <property type="match status" value="1"/>
</dbReference>
<feature type="transmembrane region" description="Helical" evidence="8">
    <location>
        <begin position="46"/>
        <end position="65"/>
    </location>
</feature>
<keyword evidence="7" id="KW-0479">Metal-binding</keyword>